<evidence type="ECO:0000256" key="1">
    <source>
        <dbReference type="ARBA" id="ARBA00022741"/>
    </source>
</evidence>
<sequence length="82" mass="9424">MKDAGLEKRRIDEIVLIDGITSIHKVQQLLKEFLIKWNRKRCELHEAVAYGATVRGSVLSGEGHHTLHNCFLYHANLPYVNQ</sequence>
<evidence type="ECO:0000313" key="3">
    <source>
        <dbReference type="EMBL" id="URD98820.1"/>
    </source>
</evidence>
<dbReference type="Pfam" id="PF00012">
    <property type="entry name" value="HSP70"/>
    <property type="match status" value="1"/>
</dbReference>
<reference evidence="3" key="1">
    <citation type="submission" date="2022-05" db="EMBL/GenBank/DDBJ databases">
        <title>The Musa troglodytarum L. genome provides insights into the mechanism of non-climacteric behaviour and enrichment of carotenoids.</title>
        <authorList>
            <person name="Wang J."/>
        </authorList>
    </citation>
    <scope>NUCLEOTIDE SEQUENCE</scope>
    <source>
        <tissue evidence="3">Leaf</tissue>
    </source>
</reference>
<organism evidence="3 4">
    <name type="scientific">Musa troglodytarum</name>
    <name type="common">fe'i banana</name>
    <dbReference type="NCBI Taxonomy" id="320322"/>
    <lineage>
        <taxon>Eukaryota</taxon>
        <taxon>Viridiplantae</taxon>
        <taxon>Streptophyta</taxon>
        <taxon>Embryophyta</taxon>
        <taxon>Tracheophyta</taxon>
        <taxon>Spermatophyta</taxon>
        <taxon>Magnoliopsida</taxon>
        <taxon>Liliopsida</taxon>
        <taxon>Zingiberales</taxon>
        <taxon>Musaceae</taxon>
        <taxon>Musa</taxon>
    </lineage>
</organism>
<dbReference type="InterPro" id="IPR013126">
    <property type="entry name" value="Hsp_70_fam"/>
</dbReference>
<dbReference type="SUPFAM" id="SSF53067">
    <property type="entry name" value="Actin-like ATPase domain"/>
    <property type="match status" value="1"/>
</dbReference>
<dbReference type="EMBL" id="CP097506">
    <property type="protein sequence ID" value="URD98820.1"/>
    <property type="molecule type" value="Genomic_DNA"/>
</dbReference>
<accession>A0A9E7JYY8</accession>
<dbReference type="AlphaFoldDB" id="A0A9E7JYY8"/>
<dbReference type="GO" id="GO:0005524">
    <property type="term" value="F:ATP binding"/>
    <property type="evidence" value="ECO:0007669"/>
    <property type="project" value="UniProtKB-KW"/>
</dbReference>
<dbReference type="PANTHER" id="PTHR19375">
    <property type="entry name" value="HEAT SHOCK PROTEIN 70KDA"/>
    <property type="match status" value="1"/>
</dbReference>
<dbReference type="PRINTS" id="PR00301">
    <property type="entry name" value="HEATSHOCK70"/>
</dbReference>
<gene>
    <name evidence="3" type="ORF">MUK42_07282</name>
</gene>
<evidence type="ECO:0000313" key="4">
    <source>
        <dbReference type="Proteomes" id="UP001055439"/>
    </source>
</evidence>
<keyword evidence="2" id="KW-0067">ATP-binding</keyword>
<dbReference type="Gene3D" id="3.30.420.40">
    <property type="match status" value="2"/>
</dbReference>
<dbReference type="GO" id="GO:0140662">
    <property type="term" value="F:ATP-dependent protein folding chaperone"/>
    <property type="evidence" value="ECO:0007669"/>
    <property type="project" value="InterPro"/>
</dbReference>
<evidence type="ECO:0000256" key="2">
    <source>
        <dbReference type="ARBA" id="ARBA00022840"/>
    </source>
</evidence>
<proteinExistence type="predicted"/>
<dbReference type="Proteomes" id="UP001055439">
    <property type="component" value="Chromosome 4"/>
</dbReference>
<dbReference type="OrthoDB" id="687450at2759"/>
<name>A0A9E7JYY8_9LILI</name>
<dbReference type="InterPro" id="IPR043129">
    <property type="entry name" value="ATPase_NBD"/>
</dbReference>
<keyword evidence="4" id="KW-1185">Reference proteome</keyword>
<protein>
    <submittedName>
        <fullName evidence="3">Luminal-binding protein</fullName>
    </submittedName>
</protein>
<keyword evidence="1" id="KW-0547">Nucleotide-binding</keyword>